<evidence type="ECO:0000313" key="1">
    <source>
        <dbReference type="EMBL" id="DAD79352.1"/>
    </source>
</evidence>
<dbReference type="Pfam" id="PF05339">
    <property type="entry name" value="DUF739"/>
    <property type="match status" value="1"/>
</dbReference>
<name>A0A8S5MB05_9CAUD</name>
<dbReference type="InterPro" id="IPR008003">
    <property type="entry name" value="DUF739"/>
</dbReference>
<evidence type="ECO:0008006" key="2">
    <source>
        <dbReference type="Google" id="ProtNLM"/>
    </source>
</evidence>
<protein>
    <recommendedName>
        <fullName evidence="2">Toxin-antitoxin system, antitoxin component, Xre family protein</fullName>
    </recommendedName>
</protein>
<dbReference type="EMBL" id="BK014863">
    <property type="protein sequence ID" value="DAD79352.1"/>
    <property type="molecule type" value="Genomic_DNA"/>
</dbReference>
<organism evidence="1">
    <name type="scientific">Myoviridae sp. ctNQr16</name>
    <dbReference type="NCBI Taxonomy" id="2826644"/>
    <lineage>
        <taxon>Viruses</taxon>
        <taxon>Duplodnaviria</taxon>
        <taxon>Heunggongvirae</taxon>
        <taxon>Uroviricota</taxon>
        <taxon>Caudoviricetes</taxon>
    </lineage>
</organism>
<sequence length="68" mass="7868">MTDSEALNKVIENSGLKLTFIARALKLSREGFYKKINNQTEFKASEIVKMQEILNLSNEQRDKIFFAN</sequence>
<proteinExistence type="predicted"/>
<reference evidence="1" key="1">
    <citation type="journal article" date="2021" name="Proc. Natl. Acad. Sci. U.S.A.">
        <title>A Catalog of Tens of Thousands of Viruses from Human Metagenomes Reveals Hidden Associations with Chronic Diseases.</title>
        <authorList>
            <person name="Tisza M.J."/>
            <person name="Buck C.B."/>
        </authorList>
    </citation>
    <scope>NUCLEOTIDE SEQUENCE</scope>
    <source>
        <strain evidence="1">CtNQr16</strain>
    </source>
</reference>
<accession>A0A8S5MB05</accession>